<keyword evidence="3" id="KW-0677">Repeat</keyword>
<dbReference type="InterPro" id="IPR050331">
    <property type="entry name" value="Zinc_finger"/>
</dbReference>
<evidence type="ECO:0000259" key="10">
    <source>
        <dbReference type="PROSITE" id="PS50157"/>
    </source>
</evidence>
<keyword evidence="2" id="KW-0479">Metal-binding</keyword>
<reference evidence="11" key="1">
    <citation type="submission" date="2021-06" db="EMBL/GenBank/DDBJ databases">
        <authorList>
            <person name="Kallberg Y."/>
            <person name="Tangrot J."/>
            <person name="Rosling A."/>
        </authorList>
    </citation>
    <scope>NUCLEOTIDE SEQUENCE</scope>
    <source>
        <strain evidence="11">FL966</strain>
    </source>
</reference>
<accession>A0A9N9BHS4</accession>
<dbReference type="EMBL" id="CAJVQA010003097">
    <property type="protein sequence ID" value="CAG8566284.1"/>
    <property type="molecule type" value="Genomic_DNA"/>
</dbReference>
<dbReference type="InterPro" id="IPR013087">
    <property type="entry name" value="Znf_C2H2_type"/>
</dbReference>
<evidence type="ECO:0000313" key="12">
    <source>
        <dbReference type="Proteomes" id="UP000789759"/>
    </source>
</evidence>
<evidence type="ECO:0000256" key="5">
    <source>
        <dbReference type="ARBA" id="ARBA00022833"/>
    </source>
</evidence>
<keyword evidence="5" id="KW-0862">Zinc</keyword>
<evidence type="ECO:0000256" key="2">
    <source>
        <dbReference type="ARBA" id="ARBA00022723"/>
    </source>
</evidence>
<comment type="subcellular location">
    <subcellularLocation>
        <location evidence="1">Nucleus</location>
    </subcellularLocation>
</comment>
<evidence type="ECO:0000256" key="1">
    <source>
        <dbReference type="ARBA" id="ARBA00004123"/>
    </source>
</evidence>
<evidence type="ECO:0000256" key="3">
    <source>
        <dbReference type="ARBA" id="ARBA00022737"/>
    </source>
</evidence>
<evidence type="ECO:0000256" key="9">
    <source>
        <dbReference type="SAM" id="MobiDB-lite"/>
    </source>
</evidence>
<comment type="caution">
    <text evidence="11">The sequence shown here is derived from an EMBL/GenBank/DDBJ whole genome shotgun (WGS) entry which is preliminary data.</text>
</comment>
<feature type="compositionally biased region" description="Low complexity" evidence="9">
    <location>
        <begin position="108"/>
        <end position="123"/>
    </location>
</feature>
<evidence type="ECO:0000256" key="4">
    <source>
        <dbReference type="ARBA" id="ARBA00022771"/>
    </source>
</evidence>
<dbReference type="FunFam" id="3.30.160.60:FF:001102">
    <property type="entry name" value="Transcription factor IIIA"/>
    <property type="match status" value="1"/>
</dbReference>
<keyword evidence="4 8" id="KW-0863">Zinc-finger</keyword>
<dbReference type="GO" id="GO:0010468">
    <property type="term" value="P:regulation of gene expression"/>
    <property type="evidence" value="ECO:0007669"/>
    <property type="project" value="TreeGrafter"/>
</dbReference>
<protein>
    <submittedName>
        <fullName evidence="11">15591_t:CDS:1</fullName>
    </submittedName>
</protein>
<dbReference type="SMART" id="SM00355">
    <property type="entry name" value="ZnF_C2H2"/>
    <property type="match status" value="2"/>
</dbReference>
<dbReference type="AlphaFoldDB" id="A0A9N9BHS4"/>
<dbReference type="Proteomes" id="UP000789759">
    <property type="component" value="Unassembled WGS sequence"/>
</dbReference>
<feature type="region of interest" description="Disordered" evidence="9">
    <location>
        <begin position="145"/>
        <end position="175"/>
    </location>
</feature>
<dbReference type="GO" id="GO:0005634">
    <property type="term" value="C:nucleus"/>
    <property type="evidence" value="ECO:0007669"/>
    <property type="project" value="UniProtKB-SubCell"/>
</dbReference>
<dbReference type="PANTHER" id="PTHR16515:SF49">
    <property type="entry name" value="GASTRULA ZINC FINGER PROTEIN XLCGF49.1-LIKE-RELATED"/>
    <property type="match status" value="1"/>
</dbReference>
<feature type="region of interest" description="Disordered" evidence="9">
    <location>
        <begin position="83"/>
        <end position="127"/>
    </location>
</feature>
<dbReference type="FunFam" id="3.30.160.60:FF:000045">
    <property type="entry name" value="ZFP69 zinc finger protein B"/>
    <property type="match status" value="1"/>
</dbReference>
<feature type="domain" description="C2H2-type" evidence="10">
    <location>
        <begin position="264"/>
        <end position="291"/>
    </location>
</feature>
<dbReference type="InterPro" id="IPR036236">
    <property type="entry name" value="Znf_C2H2_sf"/>
</dbReference>
<dbReference type="SUPFAM" id="SSF57667">
    <property type="entry name" value="beta-beta-alpha zinc fingers"/>
    <property type="match status" value="1"/>
</dbReference>
<dbReference type="OrthoDB" id="6077919at2759"/>
<name>A0A9N9BHS4_9GLOM</name>
<evidence type="ECO:0000313" key="11">
    <source>
        <dbReference type="EMBL" id="CAG8566284.1"/>
    </source>
</evidence>
<proteinExistence type="predicted"/>
<dbReference type="PANTHER" id="PTHR16515">
    <property type="entry name" value="PR DOMAIN ZINC FINGER PROTEIN"/>
    <property type="match status" value="1"/>
</dbReference>
<dbReference type="PROSITE" id="PS50157">
    <property type="entry name" value="ZINC_FINGER_C2H2_2"/>
    <property type="match status" value="2"/>
</dbReference>
<dbReference type="GO" id="GO:0008270">
    <property type="term" value="F:zinc ion binding"/>
    <property type="evidence" value="ECO:0007669"/>
    <property type="project" value="UniProtKB-KW"/>
</dbReference>
<keyword evidence="7" id="KW-0539">Nucleus</keyword>
<keyword evidence="12" id="KW-1185">Reference proteome</keyword>
<dbReference type="Pfam" id="PF00096">
    <property type="entry name" value="zf-C2H2"/>
    <property type="match status" value="2"/>
</dbReference>
<gene>
    <name evidence="11" type="ORF">CPELLU_LOCUS5442</name>
</gene>
<keyword evidence="6" id="KW-0238">DNA-binding</keyword>
<dbReference type="Gene3D" id="3.30.160.60">
    <property type="entry name" value="Classic Zinc Finger"/>
    <property type="match status" value="2"/>
</dbReference>
<evidence type="ECO:0000256" key="6">
    <source>
        <dbReference type="ARBA" id="ARBA00023125"/>
    </source>
</evidence>
<sequence>MTTPTTFFDLSSLDSDYNFSVIQQFFKQQNLLQQQNQVAEAENSFTDLNFLSSHQRQVEVQPNFNQAYNNSFPIQQTYIYNPTAYPSPPLDASTNLPSPRIDFEDSNNRSMNSDNSNLSPSSSTGFQMDRRMNLPIALLQHVKLEPGSSEGSSETWSRVSAPETSGTTHFPFSSYSTKPVDERAMNSAFQQPMGYYGQPHPVNFGNTMPPTPQDYPMQNQSRNVTHTTPLHFHQNQSRPPPVLAPQTMMTTFSSKTVSSTPKRYKCNICQKRFTRPSSLQTHTYSHTGEKRMSKFFFLNIIVIRLSLYDFPFKCPVEGCGRHFSVVSNLRRHQKIHSK</sequence>
<organism evidence="11 12">
    <name type="scientific">Cetraspora pellucida</name>
    <dbReference type="NCBI Taxonomy" id="1433469"/>
    <lineage>
        <taxon>Eukaryota</taxon>
        <taxon>Fungi</taxon>
        <taxon>Fungi incertae sedis</taxon>
        <taxon>Mucoromycota</taxon>
        <taxon>Glomeromycotina</taxon>
        <taxon>Glomeromycetes</taxon>
        <taxon>Diversisporales</taxon>
        <taxon>Gigasporaceae</taxon>
        <taxon>Cetraspora</taxon>
    </lineage>
</organism>
<evidence type="ECO:0000256" key="8">
    <source>
        <dbReference type="PROSITE-ProRule" id="PRU00042"/>
    </source>
</evidence>
<evidence type="ECO:0000256" key="7">
    <source>
        <dbReference type="ARBA" id="ARBA00023242"/>
    </source>
</evidence>
<feature type="domain" description="C2H2-type" evidence="10">
    <location>
        <begin position="312"/>
        <end position="338"/>
    </location>
</feature>
<feature type="compositionally biased region" description="Polar residues" evidence="9">
    <location>
        <begin position="149"/>
        <end position="175"/>
    </location>
</feature>
<dbReference type="PROSITE" id="PS00028">
    <property type="entry name" value="ZINC_FINGER_C2H2_1"/>
    <property type="match status" value="2"/>
</dbReference>
<dbReference type="GO" id="GO:0003677">
    <property type="term" value="F:DNA binding"/>
    <property type="evidence" value="ECO:0007669"/>
    <property type="project" value="UniProtKB-KW"/>
</dbReference>